<organism evidence="6 7">
    <name type="scientific">Georgenia alba</name>
    <dbReference type="NCBI Taxonomy" id="2233858"/>
    <lineage>
        <taxon>Bacteria</taxon>
        <taxon>Bacillati</taxon>
        <taxon>Actinomycetota</taxon>
        <taxon>Actinomycetes</taxon>
        <taxon>Micrococcales</taxon>
        <taxon>Bogoriellaceae</taxon>
        <taxon>Georgenia</taxon>
    </lineage>
</organism>
<comment type="caution">
    <text evidence="6">The sequence shown here is derived from an EMBL/GenBank/DDBJ whole genome shotgun (WGS) entry which is preliminary data.</text>
</comment>
<gene>
    <name evidence="6" type="ORF">ACFQQL_01290</name>
</gene>
<dbReference type="Proteomes" id="UP001596455">
    <property type="component" value="Unassembled WGS sequence"/>
</dbReference>
<dbReference type="RefSeq" id="WP_382390459.1">
    <property type="nucleotide sequence ID" value="NZ_JBHTCQ010000001.1"/>
</dbReference>
<dbReference type="InterPro" id="IPR004843">
    <property type="entry name" value="Calcineurin-like_PHP"/>
</dbReference>
<evidence type="ECO:0000259" key="5">
    <source>
        <dbReference type="Pfam" id="PF00149"/>
    </source>
</evidence>
<evidence type="ECO:0000256" key="4">
    <source>
        <dbReference type="ARBA" id="ARBA00025742"/>
    </source>
</evidence>
<feature type="domain" description="Calcineurin-like phosphoesterase" evidence="5">
    <location>
        <begin position="18"/>
        <end position="228"/>
    </location>
</feature>
<evidence type="ECO:0000256" key="3">
    <source>
        <dbReference type="ARBA" id="ARBA00023004"/>
    </source>
</evidence>
<keyword evidence="1" id="KW-0479">Metal-binding</keyword>
<evidence type="ECO:0000256" key="1">
    <source>
        <dbReference type="ARBA" id="ARBA00022723"/>
    </source>
</evidence>
<accession>A0ABW2Q3I6</accession>
<dbReference type="Gene3D" id="3.60.21.10">
    <property type="match status" value="1"/>
</dbReference>
<evidence type="ECO:0000256" key="2">
    <source>
        <dbReference type="ARBA" id="ARBA00022801"/>
    </source>
</evidence>
<evidence type="ECO:0000313" key="7">
    <source>
        <dbReference type="Proteomes" id="UP001596455"/>
    </source>
</evidence>
<keyword evidence="7" id="KW-1185">Reference proteome</keyword>
<dbReference type="Pfam" id="PF00149">
    <property type="entry name" value="Metallophos"/>
    <property type="match status" value="1"/>
</dbReference>
<dbReference type="SUPFAM" id="SSF56300">
    <property type="entry name" value="Metallo-dependent phosphatases"/>
    <property type="match status" value="1"/>
</dbReference>
<dbReference type="PANTHER" id="PTHR42988">
    <property type="entry name" value="PHOSPHOHYDROLASE"/>
    <property type="match status" value="1"/>
</dbReference>
<comment type="similarity">
    <text evidence="4">Belongs to the cyclic nucleotide phosphodiesterase class-III family.</text>
</comment>
<dbReference type="EMBL" id="JBHTCQ010000001">
    <property type="protein sequence ID" value="MFC7403726.1"/>
    <property type="molecule type" value="Genomic_DNA"/>
</dbReference>
<dbReference type="InterPro" id="IPR050884">
    <property type="entry name" value="CNP_phosphodiesterase-III"/>
</dbReference>
<keyword evidence="3" id="KW-0408">Iron</keyword>
<evidence type="ECO:0000313" key="6">
    <source>
        <dbReference type="EMBL" id="MFC7403726.1"/>
    </source>
</evidence>
<proteinExistence type="inferred from homology"/>
<dbReference type="PANTHER" id="PTHR42988:SF2">
    <property type="entry name" value="CYCLIC NUCLEOTIDE PHOSPHODIESTERASE CBUA0032-RELATED"/>
    <property type="match status" value="1"/>
</dbReference>
<protein>
    <submittedName>
        <fullName evidence="6">Metallophosphoesterase</fullName>
    </submittedName>
</protein>
<name>A0ABW2Q3I6_9MICO</name>
<reference evidence="7" key="1">
    <citation type="journal article" date="2019" name="Int. J. Syst. Evol. Microbiol.">
        <title>The Global Catalogue of Microorganisms (GCM) 10K type strain sequencing project: providing services to taxonomists for standard genome sequencing and annotation.</title>
        <authorList>
            <consortium name="The Broad Institute Genomics Platform"/>
            <consortium name="The Broad Institute Genome Sequencing Center for Infectious Disease"/>
            <person name="Wu L."/>
            <person name="Ma J."/>
        </authorList>
    </citation>
    <scope>NUCLEOTIDE SEQUENCE [LARGE SCALE GENOMIC DNA]</scope>
    <source>
        <strain evidence="7">JCM 1490</strain>
    </source>
</reference>
<sequence length="310" mass="32614">MTSETVAGPTGEVADVVRILHLSDTHFLAEGRHNGVDTLAATERVLAACSELEPPDVVVVSGDVSEDGTPESYELARSVIGSWAHGVGAPAIFAVGNHDRRAPFRAVLGDGHLASFSDIHGDAEEVRHGPRTDAPVDGVSIHDGLRVVTLDTSVPGAGRGELAPASLAWLREVLAEPAPRGTVIVLHHPPLHPATRLHEAIRLRRPEALVEAVTGTDVRVMLAGHYHHAMTGVLSGIPVVVTPGVTNRTETLVRYGTERAVRGSAATLVELGPGANLTVTPQVVTHLQDGEPVLYFDEAAVEALILDQPA</sequence>
<dbReference type="InterPro" id="IPR029052">
    <property type="entry name" value="Metallo-depent_PP-like"/>
</dbReference>
<keyword evidence="2" id="KW-0378">Hydrolase</keyword>